<dbReference type="SUPFAM" id="SSF56672">
    <property type="entry name" value="DNA/RNA polymerases"/>
    <property type="match status" value="1"/>
</dbReference>
<comment type="catalytic activity">
    <reaction evidence="16 17">
        <text>DNA(n) + a 2'-deoxyribonucleoside 5'-triphosphate = DNA(n+1) + diphosphate</text>
        <dbReference type="Rhea" id="RHEA:22508"/>
        <dbReference type="Rhea" id="RHEA-COMP:17339"/>
        <dbReference type="Rhea" id="RHEA-COMP:17340"/>
        <dbReference type="ChEBI" id="CHEBI:33019"/>
        <dbReference type="ChEBI" id="CHEBI:61560"/>
        <dbReference type="ChEBI" id="CHEBI:173112"/>
        <dbReference type="EC" id="2.7.7.7"/>
    </reaction>
</comment>
<dbReference type="Gene3D" id="3.40.1170.60">
    <property type="match status" value="1"/>
</dbReference>
<keyword evidence="20" id="KW-1185">Reference proteome</keyword>
<evidence type="ECO:0000313" key="20">
    <source>
        <dbReference type="Proteomes" id="UP000528964"/>
    </source>
</evidence>
<feature type="domain" description="UmuC" evidence="18">
    <location>
        <begin position="41"/>
        <end position="221"/>
    </location>
</feature>
<dbReference type="GO" id="GO:0042276">
    <property type="term" value="P:error-prone translesion synthesis"/>
    <property type="evidence" value="ECO:0007669"/>
    <property type="project" value="TreeGrafter"/>
</dbReference>
<dbReference type="FunFam" id="3.30.1490.100:FF:000004">
    <property type="entry name" value="DNA polymerase IV"/>
    <property type="match status" value="1"/>
</dbReference>
<comment type="subcellular location">
    <subcellularLocation>
        <location evidence="1 17">Cytoplasm</location>
    </subcellularLocation>
</comment>
<evidence type="ECO:0000256" key="15">
    <source>
        <dbReference type="ARBA" id="ARBA00025589"/>
    </source>
</evidence>
<evidence type="ECO:0000256" key="14">
    <source>
        <dbReference type="ARBA" id="ARBA00023204"/>
    </source>
</evidence>
<dbReference type="GO" id="GO:0005829">
    <property type="term" value="C:cytosol"/>
    <property type="evidence" value="ECO:0007669"/>
    <property type="project" value="TreeGrafter"/>
</dbReference>
<dbReference type="InterPro" id="IPR043128">
    <property type="entry name" value="Rev_trsase/Diguanyl_cyclase"/>
</dbReference>
<keyword evidence="6 17" id="KW-0808">Transferase</keyword>
<comment type="caution">
    <text evidence="19">The sequence shown here is derived from an EMBL/GenBank/DDBJ whole genome shotgun (WGS) entry which is preliminary data.</text>
</comment>
<keyword evidence="14 17" id="KW-0234">DNA repair</keyword>
<dbReference type="EC" id="2.7.7.7" evidence="17"/>
<keyword evidence="9 17" id="KW-0479">Metal-binding</keyword>
<dbReference type="AlphaFoldDB" id="A0A7W6GFU8"/>
<dbReference type="FunFam" id="3.40.1170.60:FF:000001">
    <property type="entry name" value="DNA polymerase IV"/>
    <property type="match status" value="1"/>
</dbReference>
<dbReference type="NCBIfam" id="NF002751">
    <property type="entry name" value="PRK02794.1"/>
    <property type="match status" value="1"/>
</dbReference>
<name>A0A7W6GFU8_9HYPH</name>
<evidence type="ECO:0000256" key="2">
    <source>
        <dbReference type="ARBA" id="ARBA00010945"/>
    </source>
</evidence>
<dbReference type="InterPro" id="IPR043502">
    <property type="entry name" value="DNA/RNA_pol_sf"/>
</dbReference>
<evidence type="ECO:0000256" key="4">
    <source>
        <dbReference type="ARBA" id="ARBA00022457"/>
    </source>
</evidence>
<organism evidence="19 20">
    <name type="scientific">Hansschlegelia beijingensis</name>
    <dbReference type="NCBI Taxonomy" id="1133344"/>
    <lineage>
        <taxon>Bacteria</taxon>
        <taxon>Pseudomonadati</taxon>
        <taxon>Pseudomonadota</taxon>
        <taxon>Alphaproteobacteria</taxon>
        <taxon>Hyphomicrobiales</taxon>
        <taxon>Methylopilaceae</taxon>
        <taxon>Hansschlegelia</taxon>
    </lineage>
</organism>
<keyword evidence="8 17" id="KW-0235">DNA replication</keyword>
<dbReference type="InterPro" id="IPR050116">
    <property type="entry name" value="DNA_polymerase-Y"/>
</dbReference>
<feature type="binding site" evidence="17">
    <location>
        <position position="138"/>
    </location>
    <ligand>
        <name>Mg(2+)</name>
        <dbReference type="ChEBI" id="CHEBI:18420"/>
    </ligand>
</feature>
<feature type="binding site" evidence="17">
    <location>
        <position position="45"/>
    </location>
    <ligand>
        <name>Mg(2+)</name>
        <dbReference type="ChEBI" id="CHEBI:18420"/>
    </ligand>
</feature>
<evidence type="ECO:0000256" key="13">
    <source>
        <dbReference type="ARBA" id="ARBA00023125"/>
    </source>
</evidence>
<dbReference type="Pfam" id="PF11799">
    <property type="entry name" value="IMS_C"/>
    <property type="match status" value="1"/>
</dbReference>
<feature type="site" description="Substrate discrimination" evidence="17">
    <location>
        <position position="50"/>
    </location>
</feature>
<evidence type="ECO:0000256" key="16">
    <source>
        <dbReference type="ARBA" id="ARBA00049244"/>
    </source>
</evidence>
<reference evidence="19 20" key="1">
    <citation type="submission" date="2020-08" db="EMBL/GenBank/DDBJ databases">
        <title>Genomic Encyclopedia of Type Strains, Phase IV (KMG-IV): sequencing the most valuable type-strain genomes for metagenomic binning, comparative biology and taxonomic classification.</title>
        <authorList>
            <person name="Goeker M."/>
        </authorList>
    </citation>
    <scope>NUCLEOTIDE SEQUENCE [LARGE SCALE GENOMIC DNA]</scope>
    <source>
        <strain evidence="19 20">DSM 25481</strain>
    </source>
</reference>
<dbReference type="InterPro" id="IPR017961">
    <property type="entry name" value="DNA_pol_Y-fam_little_finger"/>
</dbReference>
<dbReference type="NCBIfam" id="NF002677">
    <property type="entry name" value="PRK02406.1"/>
    <property type="match status" value="1"/>
</dbReference>
<dbReference type="GO" id="GO:0006281">
    <property type="term" value="P:DNA repair"/>
    <property type="evidence" value="ECO:0007669"/>
    <property type="project" value="UniProtKB-UniRule"/>
</dbReference>
<dbReference type="Gene3D" id="1.10.150.20">
    <property type="entry name" value="5' to 3' exonuclease, C-terminal subdomain"/>
    <property type="match status" value="1"/>
</dbReference>
<keyword evidence="12 17" id="KW-0239">DNA-directed DNA polymerase</keyword>
<evidence type="ECO:0000256" key="12">
    <source>
        <dbReference type="ARBA" id="ARBA00022932"/>
    </source>
</evidence>
<dbReference type="CDD" id="cd03586">
    <property type="entry name" value="PolY_Pol_IV_kappa"/>
    <property type="match status" value="1"/>
</dbReference>
<evidence type="ECO:0000256" key="11">
    <source>
        <dbReference type="ARBA" id="ARBA00022842"/>
    </source>
</evidence>
<evidence type="ECO:0000256" key="8">
    <source>
        <dbReference type="ARBA" id="ARBA00022705"/>
    </source>
</evidence>
<dbReference type="HAMAP" id="MF_01113">
    <property type="entry name" value="DNApol_IV"/>
    <property type="match status" value="1"/>
</dbReference>
<comment type="subunit">
    <text evidence="3 17">Monomer.</text>
</comment>
<comment type="cofactor">
    <cofactor evidence="17">
        <name>Mg(2+)</name>
        <dbReference type="ChEBI" id="CHEBI:18420"/>
    </cofactor>
    <text evidence="17">Binds 2 magnesium ions per subunit.</text>
</comment>
<dbReference type="GO" id="GO:0003684">
    <property type="term" value="F:damaged DNA binding"/>
    <property type="evidence" value="ECO:0007669"/>
    <property type="project" value="InterPro"/>
</dbReference>
<dbReference type="InterPro" id="IPR022880">
    <property type="entry name" value="DNApol_IV"/>
</dbReference>
<accession>A0A7W6GFU8</accession>
<evidence type="ECO:0000256" key="1">
    <source>
        <dbReference type="ARBA" id="ARBA00004496"/>
    </source>
</evidence>
<keyword evidence="13 17" id="KW-0238">DNA-binding</keyword>
<dbReference type="GO" id="GO:0009432">
    <property type="term" value="P:SOS response"/>
    <property type="evidence" value="ECO:0007669"/>
    <property type="project" value="TreeGrafter"/>
</dbReference>
<keyword evidence="10 17" id="KW-0227">DNA damage</keyword>
<keyword evidence="4 17" id="KW-0515">Mutator protein</keyword>
<keyword evidence="11 17" id="KW-0460">Magnesium</keyword>
<evidence type="ECO:0000256" key="17">
    <source>
        <dbReference type="HAMAP-Rule" id="MF_01113"/>
    </source>
</evidence>
<evidence type="ECO:0000256" key="7">
    <source>
        <dbReference type="ARBA" id="ARBA00022695"/>
    </source>
</evidence>
<feature type="active site" evidence="17">
    <location>
        <position position="139"/>
    </location>
</feature>
<evidence type="ECO:0000259" key="18">
    <source>
        <dbReference type="PROSITE" id="PS50173"/>
    </source>
</evidence>
<dbReference type="Gene3D" id="3.30.70.270">
    <property type="match status" value="1"/>
</dbReference>
<evidence type="ECO:0000256" key="10">
    <source>
        <dbReference type="ARBA" id="ARBA00022763"/>
    </source>
</evidence>
<dbReference type="GO" id="GO:0000287">
    <property type="term" value="F:magnesium ion binding"/>
    <property type="evidence" value="ECO:0007669"/>
    <property type="project" value="UniProtKB-UniRule"/>
</dbReference>
<keyword evidence="5 17" id="KW-0963">Cytoplasm</keyword>
<comment type="function">
    <text evidence="15 17">Poorly processive, error-prone DNA polymerase involved in untargeted mutagenesis. Copies undamaged DNA at stalled replication forks, which arise in vivo from mismatched or misaligned primer ends. These misaligned primers can be extended by PolIV. Exhibits no 3'-5' exonuclease (proofreading) activity. May be involved in translesional synthesis, in conjunction with the beta clamp from PolIII.</text>
</comment>
<evidence type="ECO:0000256" key="5">
    <source>
        <dbReference type="ARBA" id="ARBA00022490"/>
    </source>
</evidence>
<evidence type="ECO:0000256" key="3">
    <source>
        <dbReference type="ARBA" id="ARBA00011245"/>
    </source>
</evidence>
<dbReference type="SUPFAM" id="SSF100879">
    <property type="entry name" value="Lesion bypass DNA polymerase (Y-family), little finger domain"/>
    <property type="match status" value="1"/>
</dbReference>
<comment type="similarity">
    <text evidence="2 17">Belongs to the DNA polymerase type-Y family.</text>
</comment>
<dbReference type="PANTHER" id="PTHR11076">
    <property type="entry name" value="DNA REPAIR POLYMERASE UMUC / TRANSFERASE FAMILY MEMBER"/>
    <property type="match status" value="1"/>
</dbReference>
<keyword evidence="7 17" id="KW-0548">Nucleotidyltransferase</keyword>
<sequence>MAASPLRFCRDCLALAEQERRCASCGSPRVASHPALGEMTIAHVDCDAFFATIEKRDDPSLADRPVIIGGGKRGVVSTACYIARISGVKSAMPMFQALKLCPDAVVIKPNMAKYVEAGRAVRSRMLALTPLVEPVSIDEAFLDLSGTERLHHAPAAIVLARFAREVEREVGITVSVGLASNKFLAKIASDLDKPRGFAALSLEEAPGFLAPRPVGFLWGVGPAFAASLTRDGLRTIGDLQRADPRELVRRYGEQGLRLSQLAFGRDSRPVRPDRERKSVGAETTFDTDIADPEALAAHLWRLSEKVAGRMRVEAVAGRTVTLKLKTADFRLRTRAQALSSSTRLAGRIFDAARELLAREATGVSFRLIGVSVSDLAPAAEADPPDLEGRVAKLDAIEGAVASLRARFGGDAVERAFAQRPRNR</sequence>
<dbReference type="InterPro" id="IPR036775">
    <property type="entry name" value="DNA_pol_Y-fam_lit_finger_sf"/>
</dbReference>
<dbReference type="GO" id="GO:0003887">
    <property type="term" value="F:DNA-directed DNA polymerase activity"/>
    <property type="evidence" value="ECO:0007669"/>
    <property type="project" value="UniProtKB-UniRule"/>
</dbReference>
<proteinExistence type="inferred from homology"/>
<dbReference type="Proteomes" id="UP000528964">
    <property type="component" value="Unassembled WGS sequence"/>
</dbReference>
<dbReference type="RefSeq" id="WP_183396158.1">
    <property type="nucleotide sequence ID" value="NZ_JACIDR010000005.1"/>
</dbReference>
<protein>
    <recommendedName>
        <fullName evidence="17">DNA polymerase IV</fullName>
        <shortName evidence="17">Pol IV</shortName>
        <ecNumber evidence="17">2.7.7.7</ecNumber>
    </recommendedName>
</protein>
<evidence type="ECO:0000256" key="9">
    <source>
        <dbReference type="ARBA" id="ARBA00022723"/>
    </source>
</evidence>
<dbReference type="PANTHER" id="PTHR11076:SF33">
    <property type="entry name" value="DNA POLYMERASE KAPPA"/>
    <property type="match status" value="1"/>
</dbReference>
<dbReference type="GO" id="GO:0006261">
    <property type="term" value="P:DNA-templated DNA replication"/>
    <property type="evidence" value="ECO:0007669"/>
    <property type="project" value="UniProtKB-UniRule"/>
</dbReference>
<gene>
    <name evidence="17" type="primary">dinB</name>
    <name evidence="19" type="ORF">GGR24_002992</name>
</gene>
<dbReference type="Gene3D" id="3.30.1490.100">
    <property type="entry name" value="DNA polymerase, Y-family, little finger domain"/>
    <property type="match status" value="1"/>
</dbReference>
<dbReference type="Pfam" id="PF00817">
    <property type="entry name" value="IMS"/>
    <property type="match status" value="1"/>
</dbReference>
<dbReference type="PROSITE" id="PS50173">
    <property type="entry name" value="UMUC"/>
    <property type="match status" value="1"/>
</dbReference>
<evidence type="ECO:0000313" key="19">
    <source>
        <dbReference type="EMBL" id="MBB3974311.1"/>
    </source>
</evidence>
<dbReference type="InterPro" id="IPR001126">
    <property type="entry name" value="UmuC"/>
</dbReference>
<evidence type="ECO:0000256" key="6">
    <source>
        <dbReference type="ARBA" id="ARBA00022679"/>
    </source>
</evidence>
<dbReference type="EMBL" id="JACIDR010000005">
    <property type="protein sequence ID" value="MBB3974311.1"/>
    <property type="molecule type" value="Genomic_DNA"/>
</dbReference>